<protein>
    <submittedName>
        <fullName evidence="2">DUF485 domain-containing protein</fullName>
    </submittedName>
</protein>
<dbReference type="Pfam" id="PF04341">
    <property type="entry name" value="DUF485"/>
    <property type="match status" value="1"/>
</dbReference>
<sequence length="102" mass="11343">MQQESVDAIKANPHYQELVRSRKRFAWLLTIIILAIYYGFILTIAFAPSWLGTPIAEGATTTIGMPIGVLIIITAFILTGIYVAKANSKFDALTKTVREEQQ</sequence>
<dbReference type="Proteomes" id="UP000471640">
    <property type="component" value="Unassembled WGS sequence"/>
</dbReference>
<reference evidence="2 3" key="2">
    <citation type="submission" date="2020-02" db="EMBL/GenBank/DDBJ databases">
        <title>Genome sequences of Thiorhodococcus mannitoliphagus and Thiorhodococcus minor, purple sulfur photosynthetic bacteria in the gammaproteobacterial family, Chromatiaceae.</title>
        <authorList>
            <person name="Aviles F.A."/>
            <person name="Meyer T.E."/>
            <person name="Kyndt J.A."/>
        </authorList>
    </citation>
    <scope>NUCLEOTIDE SEQUENCE [LARGE SCALE GENOMIC DNA]</scope>
    <source>
        <strain evidence="2 3">DSM 18266</strain>
    </source>
</reference>
<dbReference type="AlphaFoldDB" id="A0A6P1DUE6"/>
<gene>
    <name evidence="2" type="ORF">G3480_12330</name>
</gene>
<evidence type="ECO:0000313" key="2">
    <source>
        <dbReference type="EMBL" id="NEX21090.1"/>
    </source>
</evidence>
<comment type="caution">
    <text evidence="2">The sequence shown here is derived from an EMBL/GenBank/DDBJ whole genome shotgun (WGS) entry which is preliminary data.</text>
</comment>
<accession>A0A6P1DUE6</accession>
<feature type="transmembrane region" description="Helical" evidence="1">
    <location>
        <begin position="63"/>
        <end position="84"/>
    </location>
</feature>
<evidence type="ECO:0000256" key="1">
    <source>
        <dbReference type="SAM" id="Phobius"/>
    </source>
</evidence>
<keyword evidence="1" id="KW-0812">Transmembrane</keyword>
<keyword evidence="3" id="KW-1185">Reference proteome</keyword>
<feature type="transmembrane region" description="Helical" evidence="1">
    <location>
        <begin position="25"/>
        <end position="51"/>
    </location>
</feature>
<proteinExistence type="predicted"/>
<dbReference type="RefSeq" id="WP_164654193.1">
    <property type="nucleotide sequence ID" value="NZ_JAAIJR010000044.1"/>
</dbReference>
<keyword evidence="1" id="KW-1133">Transmembrane helix</keyword>
<dbReference type="PANTHER" id="PTHR38598:SF1">
    <property type="entry name" value="INNER MEMBRANE PROTEIN YJCH"/>
    <property type="match status" value="1"/>
</dbReference>
<name>A0A6P1DUE6_9GAMM</name>
<dbReference type="InterPro" id="IPR007436">
    <property type="entry name" value="DUF485"/>
</dbReference>
<dbReference type="EMBL" id="JAAIJR010000044">
    <property type="protein sequence ID" value="NEX21090.1"/>
    <property type="molecule type" value="Genomic_DNA"/>
</dbReference>
<evidence type="ECO:0000313" key="3">
    <source>
        <dbReference type="Proteomes" id="UP000471640"/>
    </source>
</evidence>
<keyword evidence="1" id="KW-0472">Membrane</keyword>
<reference evidence="3" key="1">
    <citation type="journal article" date="2020" name="Microbiol. Resour. Announc.">
        <title>Draft Genome Sequences of Thiorhodococcus mannitoliphagus and Thiorhodococcus minor, Purple Sulfur Photosynthetic Bacteria in the Gammaproteobacterial Family Chromatiaceae.</title>
        <authorList>
            <person name="Aviles F.A."/>
            <person name="Meyer T.E."/>
            <person name="Kyndt J.A."/>
        </authorList>
    </citation>
    <scope>NUCLEOTIDE SEQUENCE [LARGE SCALE GENOMIC DNA]</scope>
    <source>
        <strain evidence="3">DSM 18266</strain>
    </source>
</reference>
<dbReference type="PANTHER" id="PTHR38598">
    <property type="entry name" value="INNER MEMBRANE PROTEIN YJCH"/>
    <property type="match status" value="1"/>
</dbReference>
<dbReference type="InterPro" id="IPR052959">
    <property type="entry name" value="Inner_membrane_assoc"/>
</dbReference>
<dbReference type="GO" id="GO:0005886">
    <property type="term" value="C:plasma membrane"/>
    <property type="evidence" value="ECO:0007669"/>
    <property type="project" value="TreeGrafter"/>
</dbReference>
<organism evidence="2 3">
    <name type="scientific">Thiorhodococcus mannitoliphagus</name>
    <dbReference type="NCBI Taxonomy" id="329406"/>
    <lineage>
        <taxon>Bacteria</taxon>
        <taxon>Pseudomonadati</taxon>
        <taxon>Pseudomonadota</taxon>
        <taxon>Gammaproteobacteria</taxon>
        <taxon>Chromatiales</taxon>
        <taxon>Chromatiaceae</taxon>
        <taxon>Thiorhodococcus</taxon>
    </lineage>
</organism>